<evidence type="ECO:0000313" key="2">
    <source>
        <dbReference type="Proteomes" id="UP000682811"/>
    </source>
</evidence>
<accession>A0A920CVH5</accession>
<gene>
    <name evidence="1" type="ORF">J34TS1_62090</name>
</gene>
<keyword evidence="2" id="KW-1185">Reference proteome</keyword>
<dbReference type="Proteomes" id="UP000682811">
    <property type="component" value="Unassembled WGS sequence"/>
</dbReference>
<name>A0A920CVH5_9BACL</name>
<proteinExistence type="predicted"/>
<reference evidence="1 2" key="1">
    <citation type="submission" date="2021-03" db="EMBL/GenBank/DDBJ databases">
        <title>Antimicrobial resistance genes in bacteria isolated from Japanese honey, and their potential for conferring macrolide and lincosamide resistance in the American foulbrood pathogen Paenibacillus larvae.</title>
        <authorList>
            <person name="Okamoto M."/>
            <person name="Kumagai M."/>
            <person name="Kanamori H."/>
            <person name="Takamatsu D."/>
        </authorList>
    </citation>
    <scope>NUCLEOTIDE SEQUENCE [LARGE SCALE GENOMIC DNA]</scope>
    <source>
        <strain evidence="1 2">J34TS1</strain>
    </source>
</reference>
<dbReference type="AlphaFoldDB" id="A0A920CVH5"/>
<dbReference type="EMBL" id="BORT01000053">
    <property type="protein sequence ID" value="GIO51444.1"/>
    <property type="molecule type" value="Genomic_DNA"/>
</dbReference>
<organism evidence="1 2">
    <name type="scientific">Paenibacillus azoreducens</name>
    <dbReference type="NCBI Taxonomy" id="116718"/>
    <lineage>
        <taxon>Bacteria</taxon>
        <taxon>Bacillati</taxon>
        <taxon>Bacillota</taxon>
        <taxon>Bacilli</taxon>
        <taxon>Bacillales</taxon>
        <taxon>Paenibacillaceae</taxon>
        <taxon>Paenibacillus</taxon>
    </lineage>
</organism>
<sequence length="71" mass="8297">MLKNPYLARAQINAKCSFYSQNKIPPLLKTDHLMPIISQFKTINNNSVHFNLNNEAIQFNCKRYQITNKGR</sequence>
<evidence type="ECO:0000313" key="1">
    <source>
        <dbReference type="EMBL" id="GIO51444.1"/>
    </source>
</evidence>
<protein>
    <submittedName>
        <fullName evidence="1">Uncharacterized protein</fullName>
    </submittedName>
</protein>
<comment type="caution">
    <text evidence="1">The sequence shown here is derived from an EMBL/GenBank/DDBJ whole genome shotgun (WGS) entry which is preliminary data.</text>
</comment>